<dbReference type="InterPro" id="IPR052027">
    <property type="entry name" value="PspC"/>
</dbReference>
<evidence type="ECO:0000313" key="11">
    <source>
        <dbReference type="Proteomes" id="UP000297540"/>
    </source>
</evidence>
<evidence type="ECO:0000256" key="5">
    <source>
        <dbReference type="ARBA" id="ARBA00023136"/>
    </source>
</evidence>
<dbReference type="GO" id="GO:0005886">
    <property type="term" value="C:plasma membrane"/>
    <property type="evidence" value="ECO:0007669"/>
    <property type="project" value="UniProtKB-SubCell"/>
</dbReference>
<keyword evidence="11" id="KW-1185">Reference proteome</keyword>
<evidence type="ECO:0000259" key="8">
    <source>
        <dbReference type="Pfam" id="PF04024"/>
    </source>
</evidence>
<dbReference type="Pfam" id="PF18917">
    <property type="entry name" value="LiaI-LiaF-like_TM1"/>
    <property type="match status" value="1"/>
</dbReference>
<keyword evidence="5 7" id="KW-0472">Membrane</keyword>
<keyword evidence="3 7" id="KW-0812">Transmembrane</keyword>
<feature type="transmembrane region" description="Helical" evidence="7">
    <location>
        <begin position="136"/>
        <end position="153"/>
    </location>
</feature>
<reference evidence="10 11" key="1">
    <citation type="journal article" date="2017" name="Int. J. Syst. Evol. Microbiol.">
        <title>Mucilaginibacterpsychrotolerans sp. nov., isolated from peatlands.</title>
        <authorList>
            <person name="Deng Y."/>
            <person name="Shen L."/>
            <person name="Xu B."/>
            <person name="Liu Y."/>
            <person name="Gu Z."/>
            <person name="Liu H."/>
            <person name="Zhou Y."/>
        </authorList>
    </citation>
    <scope>NUCLEOTIDE SEQUENCE [LARGE SCALE GENOMIC DNA]</scope>
    <source>
        <strain evidence="10 11">NH7-4</strain>
    </source>
</reference>
<dbReference type="RefSeq" id="WP_133229129.1">
    <property type="nucleotide sequence ID" value="NZ_SOZE01000008.1"/>
</dbReference>
<dbReference type="AlphaFoldDB" id="A0A4Y8SGE5"/>
<evidence type="ECO:0000313" key="10">
    <source>
        <dbReference type="EMBL" id="TFF37988.1"/>
    </source>
</evidence>
<evidence type="ECO:0000256" key="7">
    <source>
        <dbReference type="SAM" id="Phobius"/>
    </source>
</evidence>
<dbReference type="InterPro" id="IPR007168">
    <property type="entry name" value="Phageshock_PspC_N"/>
</dbReference>
<feature type="domain" description="LiaI-LiaF-like transmembrane region" evidence="9">
    <location>
        <begin position="108"/>
        <end position="150"/>
    </location>
</feature>
<dbReference type="OrthoDB" id="5772680at2"/>
<comment type="caution">
    <text evidence="10">The sequence shown here is derived from an EMBL/GenBank/DDBJ whole genome shotgun (WGS) entry which is preliminary data.</text>
</comment>
<evidence type="ECO:0000256" key="1">
    <source>
        <dbReference type="ARBA" id="ARBA00004162"/>
    </source>
</evidence>
<sequence>MEKKLYRNEYGKMIGGVCSGIADYLGIDPTIVRLVFVVLFVTHGAGFLMYIILLVVLPKNNSFVNPNFRPGVDDKDYQVPPTQPFGQPFNQPFGFPPVAPKKSSNAGMIFGAVLIVLGTIFLADELNFIPDWDFDKLWPLIIVGAGAALIFAGKKKEPWEKHDWNATSATTATEVTEDDKPKASAFDLSKKTDEPSTDNPTTI</sequence>
<proteinExistence type="predicted"/>
<evidence type="ECO:0000256" key="2">
    <source>
        <dbReference type="ARBA" id="ARBA00022475"/>
    </source>
</evidence>
<feature type="compositionally biased region" description="Basic and acidic residues" evidence="6">
    <location>
        <begin position="178"/>
        <end position="194"/>
    </location>
</feature>
<keyword evidence="4 7" id="KW-1133">Transmembrane helix</keyword>
<feature type="transmembrane region" description="Helical" evidence="7">
    <location>
        <begin position="106"/>
        <end position="124"/>
    </location>
</feature>
<feature type="transmembrane region" description="Helical" evidence="7">
    <location>
        <begin position="34"/>
        <end position="57"/>
    </location>
</feature>
<feature type="region of interest" description="Disordered" evidence="6">
    <location>
        <begin position="161"/>
        <end position="203"/>
    </location>
</feature>
<keyword evidence="2" id="KW-1003">Cell membrane</keyword>
<accession>A0A4Y8SGE5</accession>
<gene>
    <name evidence="10" type="ORF">E2R66_10405</name>
</gene>
<name>A0A4Y8SGE5_9SPHI</name>
<evidence type="ECO:0000259" key="9">
    <source>
        <dbReference type="Pfam" id="PF18917"/>
    </source>
</evidence>
<dbReference type="Proteomes" id="UP000297540">
    <property type="component" value="Unassembled WGS sequence"/>
</dbReference>
<dbReference type="InterPro" id="IPR043726">
    <property type="entry name" value="LiaI-LiaF-like_TM1"/>
</dbReference>
<feature type="domain" description="Phage shock protein PspC N-terminal" evidence="8">
    <location>
        <begin position="3"/>
        <end position="59"/>
    </location>
</feature>
<organism evidence="10 11">
    <name type="scientific">Mucilaginibacter psychrotolerans</name>
    <dbReference type="NCBI Taxonomy" id="1524096"/>
    <lineage>
        <taxon>Bacteria</taxon>
        <taxon>Pseudomonadati</taxon>
        <taxon>Bacteroidota</taxon>
        <taxon>Sphingobacteriia</taxon>
        <taxon>Sphingobacteriales</taxon>
        <taxon>Sphingobacteriaceae</taxon>
        <taxon>Mucilaginibacter</taxon>
    </lineage>
</organism>
<comment type="subcellular location">
    <subcellularLocation>
        <location evidence="1">Cell membrane</location>
        <topology evidence="1">Single-pass membrane protein</topology>
    </subcellularLocation>
</comment>
<evidence type="ECO:0000256" key="4">
    <source>
        <dbReference type="ARBA" id="ARBA00022989"/>
    </source>
</evidence>
<dbReference type="Pfam" id="PF04024">
    <property type="entry name" value="PspC"/>
    <property type="match status" value="1"/>
</dbReference>
<evidence type="ECO:0000256" key="3">
    <source>
        <dbReference type="ARBA" id="ARBA00022692"/>
    </source>
</evidence>
<dbReference type="EMBL" id="SOZE01000008">
    <property type="protein sequence ID" value="TFF37988.1"/>
    <property type="molecule type" value="Genomic_DNA"/>
</dbReference>
<evidence type="ECO:0000256" key="6">
    <source>
        <dbReference type="SAM" id="MobiDB-lite"/>
    </source>
</evidence>
<protein>
    <submittedName>
        <fullName evidence="10">PspC domain-containing protein</fullName>
    </submittedName>
</protein>
<dbReference type="PANTHER" id="PTHR33885">
    <property type="entry name" value="PHAGE SHOCK PROTEIN C"/>
    <property type="match status" value="1"/>
</dbReference>
<dbReference type="PANTHER" id="PTHR33885:SF3">
    <property type="entry name" value="PHAGE SHOCK PROTEIN C"/>
    <property type="match status" value="1"/>
</dbReference>